<gene>
    <name evidence="1" type="ORF">AVEN_88263_1</name>
</gene>
<dbReference type="OrthoDB" id="6457747at2759"/>
<proteinExistence type="predicted"/>
<dbReference type="EMBL" id="BGPR01000651">
    <property type="protein sequence ID" value="GBM30046.1"/>
    <property type="molecule type" value="Genomic_DNA"/>
</dbReference>
<name>A0A4Y2EPX2_ARAVE</name>
<reference evidence="1 2" key="1">
    <citation type="journal article" date="2019" name="Sci. Rep.">
        <title>Orb-weaving spider Araneus ventricosus genome elucidates the spidroin gene catalogue.</title>
        <authorList>
            <person name="Kono N."/>
            <person name="Nakamura H."/>
            <person name="Ohtoshi R."/>
            <person name="Moran D.A.P."/>
            <person name="Shinohara A."/>
            <person name="Yoshida Y."/>
            <person name="Fujiwara M."/>
            <person name="Mori M."/>
            <person name="Tomita M."/>
            <person name="Arakawa K."/>
        </authorList>
    </citation>
    <scope>NUCLEOTIDE SEQUENCE [LARGE SCALE GENOMIC DNA]</scope>
</reference>
<dbReference type="AlphaFoldDB" id="A0A4Y2EPX2"/>
<sequence>MKNCLPSYVNIMNNRPITFISDDAEDLTPLTPAMFLHEICEIGVSDFNQLDSFVLNGRLVYLQKLKQTLQERFRLDSYNKITNTFKRISQSK</sequence>
<evidence type="ECO:0000313" key="1">
    <source>
        <dbReference type="EMBL" id="GBM30046.1"/>
    </source>
</evidence>
<comment type="caution">
    <text evidence="1">The sequence shown here is derived from an EMBL/GenBank/DDBJ whole genome shotgun (WGS) entry which is preliminary data.</text>
</comment>
<accession>A0A4Y2EPX2</accession>
<keyword evidence="2" id="KW-1185">Reference proteome</keyword>
<protein>
    <submittedName>
        <fullName evidence="1">Uncharacterized protein</fullName>
    </submittedName>
</protein>
<evidence type="ECO:0000313" key="2">
    <source>
        <dbReference type="Proteomes" id="UP000499080"/>
    </source>
</evidence>
<organism evidence="1 2">
    <name type="scientific">Araneus ventricosus</name>
    <name type="common">Orbweaver spider</name>
    <name type="synonym">Epeira ventricosa</name>
    <dbReference type="NCBI Taxonomy" id="182803"/>
    <lineage>
        <taxon>Eukaryota</taxon>
        <taxon>Metazoa</taxon>
        <taxon>Ecdysozoa</taxon>
        <taxon>Arthropoda</taxon>
        <taxon>Chelicerata</taxon>
        <taxon>Arachnida</taxon>
        <taxon>Araneae</taxon>
        <taxon>Araneomorphae</taxon>
        <taxon>Entelegynae</taxon>
        <taxon>Araneoidea</taxon>
        <taxon>Araneidae</taxon>
        <taxon>Araneus</taxon>
    </lineage>
</organism>
<dbReference type="Proteomes" id="UP000499080">
    <property type="component" value="Unassembled WGS sequence"/>
</dbReference>